<dbReference type="Gene3D" id="3.40.50.2000">
    <property type="entry name" value="Glycogen Phosphorylase B"/>
    <property type="match status" value="1"/>
</dbReference>
<dbReference type="Pfam" id="PF00534">
    <property type="entry name" value="Glycos_transf_1"/>
    <property type="match status" value="1"/>
</dbReference>
<dbReference type="SUPFAM" id="SSF53756">
    <property type="entry name" value="UDP-Glycosyltransferase/glycogen phosphorylase"/>
    <property type="match status" value="1"/>
</dbReference>
<name>A0A073IXD9_9RHOB</name>
<evidence type="ECO:0000313" key="3">
    <source>
        <dbReference type="Proteomes" id="UP000027746"/>
    </source>
</evidence>
<sequence>MHGWVMLRSGKPARVGLYAGGELLAETPVNLYRSDLHSAGLGDGWAGFVFGLSSMLRDAIQARGGLAEVRVMDVPLGRIGELRVDRATSASGMQVSEQDRAAHVTARLGDATETLARLKSNVANRGGARAVLDAPRPSLRAHATMFANHSAFNGRPLPEIVNGYADYSRYRYKLDTQFDFGGDADAALHFMHWYLMGYSPMRKGLRVPLSAEAIEHMNTPLPIGGVQFNLSRATWSSLVKMPQFMQSLEFENRNWLLGLVYWWSINQVHALHCEDCLVTAPYIDFLATPVPGTEDSAVPLTLFMERFVLENPAFGLLDRSTEDGRRSLLAALMLLAVQRPDFLRYLPRNAVAGLLAEDAAGWARALAALPGAPTVDLDRTGYAAVLRAQGFDLDRLEFTTFTPRGHRIEAARLPALSPDIEEVDVQLIGPFEKASGLGQATRLSAQILAQTGYSVNPVNFGLDNPAPEGFSKVGRLSEYKRAKVNLIHLNAESIPLVFAYAPDVFSDAYNIGYFYWELDSPAACHYLAMEMLDEIWVSTDYGVDIYRPHTDTPVHNVGMCYEDLPPIDRSTAKQDVLARFGWDAGTFVFLVTFDSFSFVQRKNPLGVLKAFKQAFEGIGPVRLVIKTQNREKIMDPVQSRIWDAVDAAVAADPRITVLNETLAYADLLALKAGCDCYISLHKSEGWGFGMIEAMHLGVPVVATGYSGNMDFCSPDTAFLVDYEEVELEQDDYIFVLPGQKWAEPDVASAAKQMRLAWGDHALRAQKAQAAFDFVQSHFSDKAIARRYSERLDDILGRVAREAER</sequence>
<feature type="domain" description="Glycosyl transferase family 1" evidence="1">
    <location>
        <begin position="655"/>
        <end position="721"/>
    </location>
</feature>
<gene>
    <name evidence="2" type="ORF">SUH3_08295</name>
</gene>
<dbReference type="EMBL" id="JAMD01000018">
    <property type="protein sequence ID" value="KEJ94126.1"/>
    <property type="molecule type" value="Genomic_DNA"/>
</dbReference>
<keyword evidence="3" id="KW-1185">Reference proteome</keyword>
<dbReference type="PANTHER" id="PTHR46656">
    <property type="entry name" value="PUTATIVE-RELATED"/>
    <property type="match status" value="1"/>
</dbReference>
<evidence type="ECO:0000259" key="1">
    <source>
        <dbReference type="Pfam" id="PF00534"/>
    </source>
</evidence>
<evidence type="ECO:0000313" key="2">
    <source>
        <dbReference type="EMBL" id="KEJ94126.1"/>
    </source>
</evidence>
<dbReference type="AlphaFoldDB" id="A0A073IXD9"/>
<dbReference type="Proteomes" id="UP000027746">
    <property type="component" value="Unassembled WGS sequence"/>
</dbReference>
<dbReference type="PANTHER" id="PTHR46656:SF3">
    <property type="entry name" value="PUTATIVE-RELATED"/>
    <property type="match status" value="1"/>
</dbReference>
<comment type="caution">
    <text evidence="2">The sequence shown here is derived from an EMBL/GenBank/DDBJ whole genome shotgun (WGS) entry which is preliminary data.</text>
</comment>
<dbReference type="GO" id="GO:0016757">
    <property type="term" value="F:glycosyltransferase activity"/>
    <property type="evidence" value="ECO:0007669"/>
    <property type="project" value="InterPro"/>
</dbReference>
<organism evidence="2 3">
    <name type="scientific">Pseudosulfitobacter pseudonitzschiae</name>
    <dbReference type="NCBI Taxonomy" id="1402135"/>
    <lineage>
        <taxon>Bacteria</taxon>
        <taxon>Pseudomonadati</taxon>
        <taxon>Pseudomonadota</taxon>
        <taxon>Alphaproteobacteria</taxon>
        <taxon>Rhodobacterales</taxon>
        <taxon>Roseobacteraceae</taxon>
        <taxon>Pseudosulfitobacter</taxon>
    </lineage>
</organism>
<accession>A0A073IXD9</accession>
<proteinExistence type="predicted"/>
<dbReference type="InterPro" id="IPR001296">
    <property type="entry name" value="Glyco_trans_1"/>
</dbReference>
<protein>
    <recommendedName>
        <fullName evidence="1">Glycosyl transferase family 1 domain-containing protein</fullName>
    </recommendedName>
</protein>
<dbReference type="CDD" id="cd03801">
    <property type="entry name" value="GT4_PimA-like"/>
    <property type="match status" value="1"/>
</dbReference>
<reference evidence="2 3" key="1">
    <citation type="submission" date="2014-01" db="EMBL/GenBank/DDBJ databases">
        <title>Sulfitobacter sp. H3 (MCCC 1A00686) Genome Sequencing.</title>
        <authorList>
            <person name="Lai Q."/>
            <person name="Hong Z."/>
        </authorList>
    </citation>
    <scope>NUCLEOTIDE SEQUENCE [LARGE SCALE GENOMIC DNA]</scope>
    <source>
        <strain evidence="2 3">H3</strain>
    </source>
</reference>